<dbReference type="InterPro" id="IPR000757">
    <property type="entry name" value="Beta-glucanase-like"/>
</dbReference>
<organism evidence="3 4">
    <name type="scientific">Glycomyces paridis</name>
    <dbReference type="NCBI Taxonomy" id="2126555"/>
    <lineage>
        <taxon>Bacteria</taxon>
        <taxon>Bacillati</taxon>
        <taxon>Actinomycetota</taxon>
        <taxon>Actinomycetes</taxon>
        <taxon>Glycomycetales</taxon>
        <taxon>Glycomycetaceae</taxon>
        <taxon>Glycomyces</taxon>
    </lineage>
</organism>
<dbReference type="SUPFAM" id="SSF49899">
    <property type="entry name" value="Concanavalin A-like lectins/glucanases"/>
    <property type="match status" value="1"/>
</dbReference>
<dbReference type="PANTHER" id="PTHR10963">
    <property type="entry name" value="GLYCOSYL HYDROLASE-RELATED"/>
    <property type="match status" value="1"/>
</dbReference>
<evidence type="ECO:0000259" key="2">
    <source>
        <dbReference type="PROSITE" id="PS51762"/>
    </source>
</evidence>
<dbReference type="Pfam" id="PF00722">
    <property type="entry name" value="Glyco_hydro_16"/>
    <property type="match status" value="1"/>
</dbReference>
<dbReference type="InterPro" id="IPR035992">
    <property type="entry name" value="Ricin_B-like_lectins"/>
</dbReference>
<keyword evidence="4" id="KW-1185">Reference proteome</keyword>
<dbReference type="InterPro" id="IPR050546">
    <property type="entry name" value="Glycosyl_Hydrlase_16"/>
</dbReference>
<protein>
    <submittedName>
        <fullName evidence="3">Glycosyl hydrolase family protein</fullName>
    </submittedName>
</protein>
<sequence length="391" mass="41445">MAVTNAGAQEADPADVQAQALTWSDEFNAASGTAPDSSKWRYDIGGGGWGNNEHQYYTNSTSNAAHDGNGNMVITARRENPSGYQCWYGACQYTSARLLTSQTFTQAYGRFEARIQIPRGQGIWPAFWMLGDDIGSVGWPQSGEIDIMENVGFEPNTVHGTLHGPGYSGGAGVGGAYTIGEPFANGFHTFAVDWSPTSITWSVDGVNYQTKNTGSIGGNEWVFDHPFFMILNVAVGGNWPGYPDGSTQFPQQMKIDYVRVYSGATSSGGAISGLAGKCLDVEGSGTADGTPVQLYTCNGTNAQKWTAPGDGTLRALGKCLDVANGSTADGTPVRLWTCNGSGAQQWAFSGANDIVNPQADKCLDVPWANSADGTNLQIATCSGNPAQKWYR</sequence>
<dbReference type="CDD" id="cd08023">
    <property type="entry name" value="GH16_laminarinase_like"/>
    <property type="match status" value="1"/>
</dbReference>
<dbReference type="PROSITE" id="PS50231">
    <property type="entry name" value="RICIN_B_LECTIN"/>
    <property type="match status" value="1"/>
</dbReference>
<dbReference type="GO" id="GO:0004553">
    <property type="term" value="F:hydrolase activity, hydrolyzing O-glycosyl compounds"/>
    <property type="evidence" value="ECO:0007669"/>
    <property type="project" value="InterPro"/>
</dbReference>
<evidence type="ECO:0000256" key="1">
    <source>
        <dbReference type="ARBA" id="ARBA00006865"/>
    </source>
</evidence>
<dbReference type="InterPro" id="IPR000772">
    <property type="entry name" value="Ricin_B_lectin"/>
</dbReference>
<dbReference type="Proteomes" id="UP000305792">
    <property type="component" value="Unassembled WGS sequence"/>
</dbReference>
<dbReference type="AlphaFoldDB" id="A0A4S8P8P9"/>
<dbReference type="Gene3D" id="2.80.10.50">
    <property type="match status" value="2"/>
</dbReference>
<dbReference type="Pfam" id="PF00652">
    <property type="entry name" value="Ricin_B_lectin"/>
    <property type="match status" value="1"/>
</dbReference>
<dbReference type="OrthoDB" id="9809583at2"/>
<dbReference type="CDD" id="cd23451">
    <property type="entry name" value="beta-trefoil_Ricin_laminarinase"/>
    <property type="match status" value="1"/>
</dbReference>
<dbReference type="PROSITE" id="PS51762">
    <property type="entry name" value="GH16_2"/>
    <property type="match status" value="1"/>
</dbReference>
<gene>
    <name evidence="3" type="ORF">E9998_18290</name>
</gene>
<evidence type="ECO:0000313" key="3">
    <source>
        <dbReference type="EMBL" id="THV26567.1"/>
    </source>
</evidence>
<feature type="domain" description="GH16" evidence="2">
    <location>
        <begin position="9"/>
        <end position="266"/>
    </location>
</feature>
<dbReference type="SMART" id="SM00458">
    <property type="entry name" value="RICIN"/>
    <property type="match status" value="1"/>
</dbReference>
<dbReference type="Gene3D" id="2.60.120.200">
    <property type="match status" value="1"/>
</dbReference>
<dbReference type="PANTHER" id="PTHR10963:SF55">
    <property type="entry name" value="GLYCOSIDE HYDROLASE FAMILY 16 PROTEIN"/>
    <property type="match status" value="1"/>
</dbReference>
<comment type="caution">
    <text evidence="3">The sequence shown here is derived from an EMBL/GenBank/DDBJ whole genome shotgun (WGS) entry which is preliminary data.</text>
</comment>
<name>A0A4S8P8P9_9ACTN</name>
<keyword evidence="3" id="KW-0378">Hydrolase</keyword>
<evidence type="ECO:0000313" key="4">
    <source>
        <dbReference type="Proteomes" id="UP000305792"/>
    </source>
</evidence>
<proteinExistence type="inferred from homology"/>
<dbReference type="SUPFAM" id="SSF50370">
    <property type="entry name" value="Ricin B-like lectins"/>
    <property type="match status" value="1"/>
</dbReference>
<comment type="similarity">
    <text evidence="1">Belongs to the glycosyl hydrolase 16 family.</text>
</comment>
<reference evidence="3 4" key="1">
    <citation type="journal article" date="2018" name="Int. J. Syst. Evol. Microbiol.">
        <title>Glycomyces paridis sp. nov., isolated from the medicinal plant Paris polyphylla.</title>
        <authorList>
            <person name="Fang X.M."/>
            <person name="Bai J.L."/>
            <person name="Su J."/>
            <person name="Zhao L.L."/>
            <person name="Liu H.Y."/>
            <person name="Ma B.P."/>
            <person name="Zhang Y.Q."/>
            <person name="Yu L.Y."/>
        </authorList>
    </citation>
    <scope>NUCLEOTIDE SEQUENCE [LARGE SCALE GENOMIC DNA]</scope>
    <source>
        <strain evidence="3 4">CPCC 204357</strain>
    </source>
</reference>
<dbReference type="EMBL" id="STGX01000014">
    <property type="protein sequence ID" value="THV26567.1"/>
    <property type="molecule type" value="Genomic_DNA"/>
</dbReference>
<dbReference type="GO" id="GO:0005975">
    <property type="term" value="P:carbohydrate metabolic process"/>
    <property type="evidence" value="ECO:0007669"/>
    <property type="project" value="InterPro"/>
</dbReference>
<dbReference type="InterPro" id="IPR013320">
    <property type="entry name" value="ConA-like_dom_sf"/>
</dbReference>
<accession>A0A4S8P8P9</accession>